<dbReference type="GO" id="GO:0005886">
    <property type="term" value="C:plasma membrane"/>
    <property type="evidence" value="ECO:0007669"/>
    <property type="project" value="UniProtKB-SubCell"/>
</dbReference>
<evidence type="ECO:0000256" key="3">
    <source>
        <dbReference type="ARBA" id="ARBA00022989"/>
    </source>
</evidence>
<keyword evidence="8" id="KW-1185">Reference proteome</keyword>
<evidence type="ECO:0000313" key="7">
    <source>
        <dbReference type="EMBL" id="QEG42656.1"/>
    </source>
</evidence>
<sequence length="766" mass="83928">MGPYVAIIADSFRAASASRVLWIALLCVGLFLIALAPVGYRENVVARISPLEIVNVDRLSQRLMIDLQHPSDKPSSRIAAALPEAFQQRILQPSDDDESRLREEDYAEAFNALLETDESWYDAEAWKSTTRLKELRELDEQATASLSETLQRRRARLRLEAGLRGSIQPRPEKTLSLTYASFATPAEWPLSRFVFKQYLTTMILPMVLNGMLGFVGIVMGILVTAPILPEMLQPGSLHLLLSKPISRPLLYLSKFFGGCAFMLMCVGPLLIGVWLILGLRFELWLPGLFYCIPVYMLLFMVYYSVSCLAALRWKSSIVAALVAIGFWAGCGIIGFASGMLDDLVSDPARIRQISVSGPADDPVVFSSTRGGRLQHWDDSQEQWQEISLQDYRGDVVLGPVPLGDGQFATTRKRLAPMGLRGDSVLAIIDSADQFKTHRGIKLPRGTTRLLSTSDHGLLACGTAGVYFASGPSLRGAEAAKVPDGGLLSGLVNLLDSSINGFESVLPDDFFMQSPSQVQVLPNDDLVVYSAGSLLRLQRQAQSDQWEHVVDTVVEGEAAREAQLGVCRNMVAIVRDEEPLRLFDLATLESRDEVEVPEGKSVAAISGNPAGSAFAVRFTDGTAAMLDVTQDPSFGDLPAELSGASLETLEFADDGSLMAVYAHDSLVILSPSDQQPELRLRPGLSYWRMTNEYVVQPLRNVIPQTGELRSETTRAALSGGSSQEMGQGVFAELTRKRLDVRRPVLTCLGFTAVMLLLGSVMITRQDY</sequence>
<dbReference type="RefSeq" id="WP_068131079.1">
    <property type="nucleotide sequence ID" value="NZ_CP042914.1"/>
</dbReference>
<feature type="domain" description="ABC-2 type transporter transmembrane" evidence="6">
    <location>
        <begin position="22"/>
        <end position="342"/>
    </location>
</feature>
<dbReference type="EMBL" id="CP042914">
    <property type="protein sequence ID" value="QEG42656.1"/>
    <property type="molecule type" value="Genomic_DNA"/>
</dbReference>
<evidence type="ECO:0000313" key="8">
    <source>
        <dbReference type="Proteomes" id="UP000325286"/>
    </source>
</evidence>
<evidence type="ECO:0000259" key="6">
    <source>
        <dbReference type="Pfam" id="PF12698"/>
    </source>
</evidence>
<evidence type="ECO:0000256" key="1">
    <source>
        <dbReference type="ARBA" id="ARBA00004141"/>
    </source>
</evidence>
<keyword evidence="4 5" id="KW-0472">Membrane</keyword>
<protein>
    <submittedName>
        <fullName evidence="7">ABC-2 family transporter protein</fullName>
    </submittedName>
</protein>
<keyword evidence="2 5" id="KW-0812">Transmembrane</keyword>
<dbReference type="Pfam" id="PF12698">
    <property type="entry name" value="ABC2_membrane_3"/>
    <property type="match status" value="1"/>
</dbReference>
<dbReference type="SUPFAM" id="SSF50969">
    <property type="entry name" value="YVTN repeat-like/Quinoprotein amine dehydrogenase"/>
    <property type="match status" value="1"/>
</dbReference>
<feature type="transmembrane region" description="Helical" evidence="5">
    <location>
        <begin position="206"/>
        <end position="229"/>
    </location>
</feature>
<dbReference type="Proteomes" id="UP000325286">
    <property type="component" value="Chromosome"/>
</dbReference>
<name>A0A5B9QZS3_9BACT</name>
<keyword evidence="3 5" id="KW-1133">Transmembrane helix</keyword>
<feature type="transmembrane region" description="Helical" evidence="5">
    <location>
        <begin position="743"/>
        <end position="761"/>
    </location>
</feature>
<dbReference type="AlphaFoldDB" id="A0A5B9QZS3"/>
<organism evidence="7 8">
    <name type="scientific">Roseimaritima ulvae</name>
    <dbReference type="NCBI Taxonomy" id="980254"/>
    <lineage>
        <taxon>Bacteria</taxon>
        <taxon>Pseudomonadati</taxon>
        <taxon>Planctomycetota</taxon>
        <taxon>Planctomycetia</taxon>
        <taxon>Pirellulales</taxon>
        <taxon>Pirellulaceae</taxon>
        <taxon>Roseimaritima</taxon>
    </lineage>
</organism>
<dbReference type="InterPro" id="IPR011044">
    <property type="entry name" value="Quino_amine_DH_bsu"/>
</dbReference>
<accession>A0A5B9QZS3</accession>
<dbReference type="GO" id="GO:0140359">
    <property type="term" value="F:ABC-type transporter activity"/>
    <property type="evidence" value="ECO:0007669"/>
    <property type="project" value="InterPro"/>
</dbReference>
<feature type="transmembrane region" description="Helical" evidence="5">
    <location>
        <begin position="249"/>
        <end position="276"/>
    </location>
</feature>
<evidence type="ECO:0000256" key="5">
    <source>
        <dbReference type="SAM" id="Phobius"/>
    </source>
</evidence>
<feature type="transmembrane region" description="Helical" evidence="5">
    <location>
        <begin position="288"/>
        <end position="311"/>
    </location>
</feature>
<comment type="subcellular location">
    <subcellularLocation>
        <location evidence="1">Membrane</location>
        <topology evidence="1">Multi-pass membrane protein</topology>
    </subcellularLocation>
</comment>
<dbReference type="KEGG" id="rul:UC8_46980"/>
<reference evidence="7 8" key="1">
    <citation type="submission" date="2019-08" db="EMBL/GenBank/DDBJ databases">
        <title>Deep-cultivation of Planctomycetes and their phenomic and genomic characterization uncovers novel biology.</title>
        <authorList>
            <person name="Wiegand S."/>
            <person name="Jogler M."/>
            <person name="Boedeker C."/>
            <person name="Pinto D."/>
            <person name="Vollmers J."/>
            <person name="Rivas-Marin E."/>
            <person name="Kohn T."/>
            <person name="Peeters S.H."/>
            <person name="Heuer A."/>
            <person name="Rast P."/>
            <person name="Oberbeckmann S."/>
            <person name="Bunk B."/>
            <person name="Jeske O."/>
            <person name="Meyerdierks A."/>
            <person name="Storesund J.E."/>
            <person name="Kallscheuer N."/>
            <person name="Luecker S."/>
            <person name="Lage O.M."/>
            <person name="Pohl T."/>
            <person name="Merkel B.J."/>
            <person name="Hornburger P."/>
            <person name="Mueller R.-W."/>
            <person name="Bruemmer F."/>
            <person name="Labrenz M."/>
            <person name="Spormann A.M."/>
            <person name="Op den Camp H."/>
            <person name="Overmann J."/>
            <person name="Amann R."/>
            <person name="Jetten M.S.M."/>
            <person name="Mascher T."/>
            <person name="Medema M.H."/>
            <person name="Devos D.P."/>
            <person name="Kaster A.-K."/>
            <person name="Ovreas L."/>
            <person name="Rohde M."/>
            <person name="Galperin M.Y."/>
            <person name="Jogler C."/>
        </authorList>
    </citation>
    <scope>NUCLEOTIDE SEQUENCE [LARGE SCALE GENOMIC DNA]</scope>
    <source>
        <strain evidence="7 8">UC8</strain>
    </source>
</reference>
<proteinExistence type="predicted"/>
<feature type="transmembrane region" description="Helical" evidence="5">
    <location>
        <begin position="317"/>
        <end position="340"/>
    </location>
</feature>
<evidence type="ECO:0000256" key="2">
    <source>
        <dbReference type="ARBA" id="ARBA00022692"/>
    </source>
</evidence>
<dbReference type="OrthoDB" id="260214at2"/>
<evidence type="ECO:0000256" key="4">
    <source>
        <dbReference type="ARBA" id="ARBA00023136"/>
    </source>
</evidence>
<dbReference type="InterPro" id="IPR013525">
    <property type="entry name" value="ABC2_TM"/>
</dbReference>
<gene>
    <name evidence="7" type="ORF">UC8_46980</name>
</gene>
<feature type="transmembrane region" description="Helical" evidence="5">
    <location>
        <begin position="20"/>
        <end position="40"/>
    </location>
</feature>